<evidence type="ECO:0000313" key="3">
    <source>
        <dbReference type="Proteomes" id="UP000195402"/>
    </source>
</evidence>
<name>A0A200Q8S7_MACCD</name>
<accession>A0A200Q8S7</accession>
<dbReference type="Proteomes" id="UP000195402">
    <property type="component" value="Unassembled WGS sequence"/>
</dbReference>
<dbReference type="EMBL" id="MVGT01002685">
    <property type="protein sequence ID" value="OVA06893.1"/>
    <property type="molecule type" value="Genomic_DNA"/>
</dbReference>
<keyword evidence="1" id="KW-0812">Transmembrane</keyword>
<organism evidence="2 3">
    <name type="scientific">Macleaya cordata</name>
    <name type="common">Five-seeded plume-poppy</name>
    <name type="synonym">Bocconia cordata</name>
    <dbReference type="NCBI Taxonomy" id="56857"/>
    <lineage>
        <taxon>Eukaryota</taxon>
        <taxon>Viridiplantae</taxon>
        <taxon>Streptophyta</taxon>
        <taxon>Embryophyta</taxon>
        <taxon>Tracheophyta</taxon>
        <taxon>Spermatophyta</taxon>
        <taxon>Magnoliopsida</taxon>
        <taxon>Ranunculales</taxon>
        <taxon>Papaveraceae</taxon>
        <taxon>Papaveroideae</taxon>
        <taxon>Macleaya</taxon>
    </lineage>
</organism>
<comment type="caution">
    <text evidence="2">The sequence shown here is derived from an EMBL/GenBank/DDBJ whole genome shotgun (WGS) entry which is preliminary data.</text>
</comment>
<evidence type="ECO:0008006" key="4">
    <source>
        <dbReference type="Google" id="ProtNLM"/>
    </source>
</evidence>
<keyword evidence="1" id="KW-0472">Membrane</keyword>
<evidence type="ECO:0000256" key="1">
    <source>
        <dbReference type="SAM" id="Phobius"/>
    </source>
</evidence>
<gene>
    <name evidence="2" type="ORF">BVC80_8013g6</name>
</gene>
<feature type="transmembrane region" description="Helical" evidence="1">
    <location>
        <begin position="68"/>
        <end position="85"/>
    </location>
</feature>
<protein>
    <recommendedName>
        <fullName evidence="4">Transmembrane protein</fullName>
    </recommendedName>
</protein>
<dbReference type="AlphaFoldDB" id="A0A200Q8S7"/>
<reference evidence="2 3" key="1">
    <citation type="journal article" date="2017" name="Mol. Plant">
        <title>The Genome of Medicinal Plant Macleaya cordata Provides New Insights into Benzylisoquinoline Alkaloids Metabolism.</title>
        <authorList>
            <person name="Liu X."/>
            <person name="Liu Y."/>
            <person name="Huang P."/>
            <person name="Ma Y."/>
            <person name="Qing Z."/>
            <person name="Tang Q."/>
            <person name="Cao H."/>
            <person name="Cheng P."/>
            <person name="Zheng Y."/>
            <person name="Yuan Z."/>
            <person name="Zhou Y."/>
            <person name="Liu J."/>
            <person name="Tang Z."/>
            <person name="Zhuo Y."/>
            <person name="Zhang Y."/>
            <person name="Yu L."/>
            <person name="Huang J."/>
            <person name="Yang P."/>
            <person name="Peng Q."/>
            <person name="Zhang J."/>
            <person name="Jiang W."/>
            <person name="Zhang Z."/>
            <person name="Lin K."/>
            <person name="Ro D.K."/>
            <person name="Chen X."/>
            <person name="Xiong X."/>
            <person name="Shang Y."/>
            <person name="Huang S."/>
            <person name="Zeng J."/>
        </authorList>
    </citation>
    <scope>NUCLEOTIDE SEQUENCE [LARGE SCALE GENOMIC DNA]</scope>
    <source>
        <strain evidence="3">cv. BLH2017</strain>
        <tissue evidence="2">Root</tissue>
    </source>
</reference>
<sequence>MGGGGDGDSGGDDGGGGENLYLPISFSLSRSPSLWISLPGSPDGVGAGDAVLMVEPVRWWCWRGSRSMIVPMLVMVLVIVMMMGCI</sequence>
<evidence type="ECO:0000313" key="2">
    <source>
        <dbReference type="EMBL" id="OVA06893.1"/>
    </source>
</evidence>
<keyword evidence="1" id="KW-1133">Transmembrane helix</keyword>
<proteinExistence type="predicted"/>
<keyword evidence="3" id="KW-1185">Reference proteome</keyword>
<dbReference type="InParanoid" id="A0A200Q8S7"/>